<feature type="transmembrane region" description="Helical" evidence="1">
    <location>
        <begin position="151"/>
        <end position="167"/>
    </location>
</feature>
<name>A0A6N8U815_9FIRM</name>
<dbReference type="Pfam" id="PF06161">
    <property type="entry name" value="DUF975"/>
    <property type="match status" value="1"/>
</dbReference>
<dbReference type="EMBL" id="WUUQ01000001">
    <property type="protein sequence ID" value="MXQ72853.1"/>
    <property type="molecule type" value="Genomic_DNA"/>
</dbReference>
<accession>A0A6N8U815</accession>
<keyword evidence="1" id="KW-0472">Membrane</keyword>
<dbReference type="PANTHER" id="PTHR40076">
    <property type="entry name" value="MEMBRANE PROTEIN-RELATED"/>
    <property type="match status" value="1"/>
</dbReference>
<dbReference type="InterPro" id="IPR010380">
    <property type="entry name" value="DUF975"/>
</dbReference>
<dbReference type="RefSeq" id="WP_160624330.1">
    <property type="nucleotide sequence ID" value="NZ_WUUQ01000001.1"/>
</dbReference>
<feature type="transmembrane region" description="Helical" evidence="1">
    <location>
        <begin position="200"/>
        <end position="228"/>
    </location>
</feature>
<organism evidence="2 3">
    <name type="scientific">Copranaerobaculum intestinale</name>
    <dbReference type="NCBI Taxonomy" id="2692629"/>
    <lineage>
        <taxon>Bacteria</taxon>
        <taxon>Bacillati</taxon>
        <taxon>Bacillota</taxon>
        <taxon>Erysipelotrichia</taxon>
        <taxon>Erysipelotrichales</taxon>
        <taxon>Erysipelotrichaceae</taxon>
        <taxon>Copranaerobaculum</taxon>
    </lineage>
</organism>
<feature type="transmembrane region" description="Helical" evidence="1">
    <location>
        <begin position="87"/>
        <end position="104"/>
    </location>
</feature>
<gene>
    <name evidence="2" type="ORF">GSF08_02690</name>
</gene>
<keyword evidence="3" id="KW-1185">Reference proteome</keyword>
<evidence type="ECO:0000313" key="3">
    <source>
        <dbReference type="Proteomes" id="UP000434036"/>
    </source>
</evidence>
<comment type="caution">
    <text evidence="2">The sequence shown here is derived from an EMBL/GenBank/DDBJ whole genome shotgun (WGS) entry which is preliminary data.</text>
</comment>
<feature type="transmembrane region" description="Helical" evidence="1">
    <location>
        <begin position="18"/>
        <end position="36"/>
    </location>
</feature>
<evidence type="ECO:0000256" key="1">
    <source>
        <dbReference type="SAM" id="Phobius"/>
    </source>
</evidence>
<sequence>MWTRSELKERGKASFRKFYAGAVISCLLIGMVTFVVEFRDMQNQDQAADSYITEIQNADDIEDYQKIAEKVNPGSTYSIASRMVSDHSFLMIGVLIMLANLMVLNPLHVGVRHYFMRNRSESTRLGAIFYGFKGSRYFHICWVMFLRDLYTALWSLLFVIPGIVKGYEYRMIPYILAENSELSTSRTFAISKSMMKHNKWATFILDLSYILWVIADTFTFGLIGIFWLSPYVIATESELYAVLRGNVLDDAMAEAYELHGFYAS</sequence>
<reference evidence="2 3" key="1">
    <citation type="submission" date="2019-12" db="EMBL/GenBank/DDBJ databases">
        <authorList>
            <person name="Yang R."/>
        </authorList>
    </citation>
    <scope>NUCLEOTIDE SEQUENCE [LARGE SCALE GENOMIC DNA]</scope>
    <source>
        <strain evidence="2 3">DONG20-135</strain>
    </source>
</reference>
<dbReference type="Proteomes" id="UP000434036">
    <property type="component" value="Unassembled WGS sequence"/>
</dbReference>
<protein>
    <submittedName>
        <fullName evidence="2">DUF975 family protein</fullName>
    </submittedName>
</protein>
<reference evidence="2 3" key="2">
    <citation type="submission" date="2020-01" db="EMBL/GenBank/DDBJ databases">
        <title>Clostridiaceae sp. nov. isolated from the gut of human by culturomics.</title>
        <authorList>
            <person name="Chang Y."/>
        </authorList>
    </citation>
    <scope>NUCLEOTIDE SEQUENCE [LARGE SCALE GENOMIC DNA]</scope>
    <source>
        <strain evidence="2 3">DONG20-135</strain>
    </source>
</reference>
<dbReference type="AlphaFoldDB" id="A0A6N8U815"/>
<keyword evidence="1" id="KW-1133">Transmembrane helix</keyword>
<evidence type="ECO:0000313" key="2">
    <source>
        <dbReference type="EMBL" id="MXQ72853.1"/>
    </source>
</evidence>
<proteinExistence type="predicted"/>
<dbReference type="PANTHER" id="PTHR40076:SF1">
    <property type="entry name" value="MEMBRANE PROTEIN"/>
    <property type="match status" value="1"/>
</dbReference>
<keyword evidence="1" id="KW-0812">Transmembrane</keyword>